<sequence length="162" mass="18002">MCIQLRPIGLIYNILFTIPPLPKLYEIGIYVYDPVIEETISYIRISVTRVAQYVLYLLTVTVTLPLPNIQYPVYTYYGAVILPQSSTIPLANQIQGAPVLVSIGKTHKRIQPHDPLEQVLDNLLSKVVVSPFANSISVAVPPVLINLVAVISLSQVNYWGCL</sequence>
<protein>
    <submittedName>
        <fullName evidence="1">Uncharacterized protein</fullName>
    </submittedName>
</protein>
<name>A0A5J4U7R1_9EUKA</name>
<organism evidence="1 2">
    <name type="scientific">Streblomastix strix</name>
    <dbReference type="NCBI Taxonomy" id="222440"/>
    <lineage>
        <taxon>Eukaryota</taxon>
        <taxon>Metamonada</taxon>
        <taxon>Preaxostyla</taxon>
        <taxon>Oxymonadida</taxon>
        <taxon>Streblomastigidae</taxon>
        <taxon>Streblomastix</taxon>
    </lineage>
</organism>
<evidence type="ECO:0000313" key="1">
    <source>
        <dbReference type="EMBL" id="KAA6366284.1"/>
    </source>
</evidence>
<proteinExistence type="predicted"/>
<dbReference type="Proteomes" id="UP000324800">
    <property type="component" value="Unassembled WGS sequence"/>
</dbReference>
<evidence type="ECO:0000313" key="2">
    <source>
        <dbReference type="Proteomes" id="UP000324800"/>
    </source>
</evidence>
<comment type="caution">
    <text evidence="1">The sequence shown here is derived from an EMBL/GenBank/DDBJ whole genome shotgun (WGS) entry which is preliminary data.</text>
</comment>
<dbReference type="AlphaFoldDB" id="A0A5J4U7R1"/>
<gene>
    <name evidence="1" type="ORF">EZS28_038189</name>
</gene>
<dbReference type="EMBL" id="SNRW01019543">
    <property type="protein sequence ID" value="KAA6366284.1"/>
    <property type="molecule type" value="Genomic_DNA"/>
</dbReference>
<reference evidence="1 2" key="1">
    <citation type="submission" date="2019-03" db="EMBL/GenBank/DDBJ databases">
        <title>Single cell metagenomics reveals metabolic interactions within the superorganism composed of flagellate Streblomastix strix and complex community of Bacteroidetes bacteria on its surface.</title>
        <authorList>
            <person name="Treitli S.C."/>
            <person name="Kolisko M."/>
            <person name="Husnik F."/>
            <person name="Keeling P."/>
            <person name="Hampl V."/>
        </authorList>
    </citation>
    <scope>NUCLEOTIDE SEQUENCE [LARGE SCALE GENOMIC DNA]</scope>
    <source>
        <strain evidence="1">ST1C</strain>
    </source>
</reference>
<accession>A0A5J4U7R1</accession>